<reference evidence="3" key="1">
    <citation type="submission" date="2016-06" db="UniProtKB">
        <authorList>
            <consortium name="WormBaseParasite"/>
        </authorList>
    </citation>
    <scope>IDENTIFICATION</scope>
</reference>
<evidence type="ECO:0000313" key="2">
    <source>
        <dbReference type="Proteomes" id="UP000272942"/>
    </source>
</evidence>
<gene>
    <name evidence="1" type="ORF">ECPE_LOCUS11599</name>
</gene>
<name>A0A183AXB4_9TREM</name>
<protein>
    <submittedName>
        <fullName evidence="3">Retrovirus-related Pol polyprotein from transposon TNT 1-94</fullName>
    </submittedName>
</protein>
<proteinExistence type="predicted"/>
<dbReference type="EMBL" id="UZAN01051143">
    <property type="protein sequence ID" value="VDP88713.1"/>
    <property type="molecule type" value="Genomic_DNA"/>
</dbReference>
<dbReference type="Proteomes" id="UP000272942">
    <property type="component" value="Unassembled WGS sequence"/>
</dbReference>
<dbReference type="WBParaSite" id="ECPE_0001163401-mRNA-1">
    <property type="protein sequence ID" value="ECPE_0001163401-mRNA-1"/>
    <property type="gene ID" value="ECPE_0001163401"/>
</dbReference>
<evidence type="ECO:0000313" key="1">
    <source>
        <dbReference type="EMBL" id="VDP88713.1"/>
    </source>
</evidence>
<evidence type="ECO:0000313" key="3">
    <source>
        <dbReference type="WBParaSite" id="ECPE_0001163401-mRNA-1"/>
    </source>
</evidence>
<reference evidence="1 2" key="2">
    <citation type="submission" date="2018-11" db="EMBL/GenBank/DDBJ databases">
        <authorList>
            <consortium name="Pathogen Informatics"/>
        </authorList>
    </citation>
    <scope>NUCLEOTIDE SEQUENCE [LARGE SCALE GENOMIC DNA]</scope>
    <source>
        <strain evidence="1 2">Egypt</strain>
    </source>
</reference>
<accession>A0A183AXB4</accession>
<sequence length="128" mass="15270">METGSYARVKKLKMVEAEEDFREVEPWQTPIVVNSYNIPAPETFVMGDDFEVWESQVRCYIKQVPGSMRVDMILGFLAWDSYRKIMLYVSLEDAQQLLQLLRKRLVNFLPKEQYLEQFFLRHQQPNES</sequence>
<dbReference type="AlphaFoldDB" id="A0A183AXB4"/>
<keyword evidence="2" id="KW-1185">Reference proteome</keyword>
<organism evidence="3">
    <name type="scientific">Echinostoma caproni</name>
    <dbReference type="NCBI Taxonomy" id="27848"/>
    <lineage>
        <taxon>Eukaryota</taxon>
        <taxon>Metazoa</taxon>
        <taxon>Spiralia</taxon>
        <taxon>Lophotrochozoa</taxon>
        <taxon>Platyhelminthes</taxon>
        <taxon>Trematoda</taxon>
        <taxon>Digenea</taxon>
        <taxon>Plagiorchiida</taxon>
        <taxon>Echinostomata</taxon>
        <taxon>Echinostomatoidea</taxon>
        <taxon>Echinostomatidae</taxon>
        <taxon>Echinostoma</taxon>
    </lineage>
</organism>